<evidence type="ECO:0000259" key="6">
    <source>
        <dbReference type="PROSITE" id="PS50109"/>
    </source>
</evidence>
<dbReference type="RefSeq" id="WP_106933306.1">
    <property type="nucleotide sequence ID" value="NZ_PYFT01000001.1"/>
</dbReference>
<dbReference type="Pfam" id="PF13426">
    <property type="entry name" value="PAS_9"/>
    <property type="match status" value="1"/>
</dbReference>
<dbReference type="SMART" id="SM00387">
    <property type="entry name" value="HATPase_c"/>
    <property type="match status" value="1"/>
</dbReference>
<dbReference type="PROSITE" id="PS50113">
    <property type="entry name" value="PAC"/>
    <property type="match status" value="1"/>
</dbReference>
<dbReference type="PRINTS" id="PR00344">
    <property type="entry name" value="BCTRLSENSOR"/>
</dbReference>
<evidence type="ECO:0000256" key="2">
    <source>
        <dbReference type="ARBA" id="ARBA00012438"/>
    </source>
</evidence>
<dbReference type="InterPro" id="IPR003661">
    <property type="entry name" value="HisK_dim/P_dom"/>
</dbReference>
<dbReference type="SUPFAM" id="SSF55874">
    <property type="entry name" value="ATPase domain of HSP90 chaperone/DNA topoisomerase II/histidine kinase"/>
    <property type="match status" value="1"/>
</dbReference>
<dbReference type="InterPro" id="IPR005467">
    <property type="entry name" value="His_kinase_dom"/>
</dbReference>
<dbReference type="InterPro" id="IPR036890">
    <property type="entry name" value="HATPase_C_sf"/>
</dbReference>
<protein>
    <recommendedName>
        <fullName evidence="2">histidine kinase</fullName>
        <ecNumber evidence="2">2.7.13.3</ecNumber>
    </recommendedName>
</protein>
<dbReference type="CDD" id="cd00130">
    <property type="entry name" value="PAS"/>
    <property type="match status" value="1"/>
</dbReference>
<dbReference type="GO" id="GO:0000155">
    <property type="term" value="F:phosphorelay sensor kinase activity"/>
    <property type="evidence" value="ECO:0007669"/>
    <property type="project" value="InterPro"/>
</dbReference>
<keyword evidence="10" id="KW-1185">Reference proteome</keyword>
<dbReference type="Gene3D" id="3.30.450.20">
    <property type="entry name" value="PAS domain"/>
    <property type="match status" value="1"/>
</dbReference>
<gene>
    <name evidence="9" type="ORF">AHMF7605_01410</name>
</gene>
<dbReference type="EC" id="2.7.13.3" evidence="2"/>
<dbReference type="SUPFAM" id="SSF55785">
    <property type="entry name" value="PYP-like sensor domain (PAS domain)"/>
    <property type="match status" value="1"/>
</dbReference>
<dbReference type="InterPro" id="IPR036097">
    <property type="entry name" value="HisK_dim/P_sf"/>
</dbReference>
<keyword evidence="4" id="KW-0808">Transferase</keyword>
<dbReference type="InterPro" id="IPR000700">
    <property type="entry name" value="PAS-assoc_C"/>
</dbReference>
<dbReference type="NCBIfam" id="TIGR00229">
    <property type="entry name" value="sensory_box"/>
    <property type="match status" value="1"/>
</dbReference>
<dbReference type="PROSITE" id="PS50112">
    <property type="entry name" value="PAS"/>
    <property type="match status" value="1"/>
</dbReference>
<comment type="catalytic activity">
    <reaction evidence="1">
        <text>ATP + protein L-histidine = ADP + protein N-phospho-L-histidine.</text>
        <dbReference type="EC" id="2.7.13.3"/>
    </reaction>
</comment>
<dbReference type="PROSITE" id="PS50109">
    <property type="entry name" value="HIS_KIN"/>
    <property type="match status" value="1"/>
</dbReference>
<dbReference type="Gene3D" id="3.30.565.10">
    <property type="entry name" value="Histidine kinase-like ATPase, C-terminal domain"/>
    <property type="match status" value="1"/>
</dbReference>
<proteinExistence type="predicted"/>
<dbReference type="Proteomes" id="UP000240357">
    <property type="component" value="Unassembled WGS sequence"/>
</dbReference>
<dbReference type="SUPFAM" id="SSF47384">
    <property type="entry name" value="Homodimeric domain of signal transducing histidine kinase"/>
    <property type="match status" value="1"/>
</dbReference>
<comment type="caution">
    <text evidence="9">The sequence shown here is derived from an EMBL/GenBank/DDBJ whole genome shotgun (WGS) entry which is preliminary data.</text>
</comment>
<accession>A0A2T2YNP4</accession>
<evidence type="ECO:0000313" key="9">
    <source>
        <dbReference type="EMBL" id="PSR57134.1"/>
    </source>
</evidence>
<dbReference type="AlphaFoldDB" id="A0A2T2YNP4"/>
<dbReference type="Pfam" id="PF02518">
    <property type="entry name" value="HATPase_c"/>
    <property type="match status" value="1"/>
</dbReference>
<evidence type="ECO:0000259" key="8">
    <source>
        <dbReference type="PROSITE" id="PS50113"/>
    </source>
</evidence>
<dbReference type="OrthoDB" id="9766459at2"/>
<dbReference type="Pfam" id="PF00512">
    <property type="entry name" value="HisKA"/>
    <property type="match status" value="1"/>
</dbReference>
<dbReference type="SMART" id="SM00388">
    <property type="entry name" value="HisKA"/>
    <property type="match status" value="1"/>
</dbReference>
<keyword evidence="5 9" id="KW-0418">Kinase</keyword>
<dbReference type="PANTHER" id="PTHR43304:SF1">
    <property type="entry name" value="PAC DOMAIN-CONTAINING PROTEIN"/>
    <property type="match status" value="1"/>
</dbReference>
<evidence type="ECO:0000256" key="1">
    <source>
        <dbReference type="ARBA" id="ARBA00000085"/>
    </source>
</evidence>
<keyword evidence="3" id="KW-0597">Phosphoprotein</keyword>
<evidence type="ECO:0000256" key="5">
    <source>
        <dbReference type="ARBA" id="ARBA00022777"/>
    </source>
</evidence>
<dbReference type="InterPro" id="IPR003594">
    <property type="entry name" value="HATPase_dom"/>
</dbReference>
<evidence type="ECO:0000259" key="7">
    <source>
        <dbReference type="PROSITE" id="PS50112"/>
    </source>
</evidence>
<evidence type="ECO:0000256" key="3">
    <source>
        <dbReference type="ARBA" id="ARBA00022553"/>
    </source>
</evidence>
<evidence type="ECO:0000256" key="4">
    <source>
        <dbReference type="ARBA" id="ARBA00022679"/>
    </source>
</evidence>
<organism evidence="9 10">
    <name type="scientific">Adhaeribacter arboris</name>
    <dbReference type="NCBI Taxonomy" id="2072846"/>
    <lineage>
        <taxon>Bacteria</taxon>
        <taxon>Pseudomonadati</taxon>
        <taxon>Bacteroidota</taxon>
        <taxon>Cytophagia</taxon>
        <taxon>Cytophagales</taxon>
        <taxon>Hymenobacteraceae</taxon>
        <taxon>Adhaeribacter</taxon>
    </lineage>
</organism>
<dbReference type="InterPro" id="IPR035965">
    <property type="entry name" value="PAS-like_dom_sf"/>
</dbReference>
<dbReference type="CDD" id="cd00082">
    <property type="entry name" value="HisKA"/>
    <property type="match status" value="1"/>
</dbReference>
<dbReference type="Gene3D" id="1.10.287.130">
    <property type="match status" value="1"/>
</dbReference>
<sequence>MGLPIDTNFIYSQFIDQVKEYAIYATDNNGFITFWNDGAKRIKGYEDEEIIGKFYGILFPDDYQEEGKPLKVLQEARTNGFYVAEDWRKRKDGSLFWAKITLTPIYKPNGEQIGFTKVTQDLTQQKILKDELVRQHEEITQKNNDLKVVNVDLDNFIYTASHDLKAPIANIEGLISLLNKRLGNCNCLDQATSTILQHVTTSIKQFKSTVNDLAEISKLQKNFAQGLMEEKINIPQIYKEIMEVNGLSFSNTKCKIQTDFQVMSIIYSRKNFRSILYNLLSNAFRYHSPERTCVIQLKTYEQNSNIVLSVKDNGLGIKEANKAKLFTMFKRFHNHVEGTGIGLYMIKRIIENVGGKIEVESEEGVGTEFKVYLK</sequence>
<dbReference type="InterPro" id="IPR000014">
    <property type="entry name" value="PAS"/>
</dbReference>
<dbReference type="InterPro" id="IPR052162">
    <property type="entry name" value="Sensor_kinase/Photoreceptor"/>
</dbReference>
<evidence type="ECO:0000313" key="10">
    <source>
        <dbReference type="Proteomes" id="UP000240357"/>
    </source>
</evidence>
<feature type="domain" description="Histidine kinase" evidence="6">
    <location>
        <begin position="159"/>
        <end position="374"/>
    </location>
</feature>
<feature type="domain" description="PAS" evidence="7">
    <location>
        <begin position="23"/>
        <end position="80"/>
    </location>
</feature>
<dbReference type="InterPro" id="IPR004358">
    <property type="entry name" value="Sig_transdc_His_kin-like_C"/>
</dbReference>
<reference evidence="9 10" key="1">
    <citation type="submission" date="2018-03" db="EMBL/GenBank/DDBJ databases">
        <title>Adhaeribacter sp. HMF7605 Genome sequencing and assembly.</title>
        <authorList>
            <person name="Kang H."/>
            <person name="Kang J."/>
            <person name="Cha I."/>
            <person name="Kim H."/>
            <person name="Joh K."/>
        </authorList>
    </citation>
    <scope>NUCLEOTIDE SEQUENCE [LARGE SCALE GENOMIC DNA]</scope>
    <source>
        <strain evidence="9 10">HMF7605</strain>
    </source>
</reference>
<feature type="domain" description="PAC" evidence="8">
    <location>
        <begin position="82"/>
        <end position="134"/>
    </location>
</feature>
<name>A0A2T2YNP4_9BACT</name>
<dbReference type="PANTHER" id="PTHR43304">
    <property type="entry name" value="PHYTOCHROME-LIKE PROTEIN CPH1"/>
    <property type="match status" value="1"/>
</dbReference>
<dbReference type="EMBL" id="PYFT01000001">
    <property type="protein sequence ID" value="PSR57134.1"/>
    <property type="molecule type" value="Genomic_DNA"/>
</dbReference>